<keyword evidence="2" id="KW-1185">Reference proteome</keyword>
<gene>
    <name evidence="1" type="ORF">Nepgr_005915</name>
</gene>
<accession>A0AAD3S479</accession>
<dbReference type="Proteomes" id="UP001279734">
    <property type="component" value="Unassembled WGS sequence"/>
</dbReference>
<dbReference type="AlphaFoldDB" id="A0AAD3S479"/>
<reference evidence="1" key="1">
    <citation type="submission" date="2023-05" db="EMBL/GenBank/DDBJ databases">
        <title>Nepenthes gracilis genome sequencing.</title>
        <authorList>
            <person name="Fukushima K."/>
        </authorList>
    </citation>
    <scope>NUCLEOTIDE SEQUENCE</scope>
    <source>
        <strain evidence="1">SING2019-196</strain>
    </source>
</reference>
<organism evidence="1 2">
    <name type="scientific">Nepenthes gracilis</name>
    <name type="common">Slender pitcher plant</name>
    <dbReference type="NCBI Taxonomy" id="150966"/>
    <lineage>
        <taxon>Eukaryota</taxon>
        <taxon>Viridiplantae</taxon>
        <taxon>Streptophyta</taxon>
        <taxon>Embryophyta</taxon>
        <taxon>Tracheophyta</taxon>
        <taxon>Spermatophyta</taxon>
        <taxon>Magnoliopsida</taxon>
        <taxon>eudicotyledons</taxon>
        <taxon>Gunneridae</taxon>
        <taxon>Pentapetalae</taxon>
        <taxon>Caryophyllales</taxon>
        <taxon>Nepenthaceae</taxon>
        <taxon>Nepenthes</taxon>
    </lineage>
</organism>
<evidence type="ECO:0000313" key="1">
    <source>
        <dbReference type="EMBL" id="GMH04076.1"/>
    </source>
</evidence>
<dbReference type="EMBL" id="BSYO01000004">
    <property type="protein sequence ID" value="GMH04076.1"/>
    <property type="molecule type" value="Genomic_DNA"/>
</dbReference>
<name>A0AAD3S479_NEPGR</name>
<dbReference type="PANTHER" id="PTHR48221:SF2">
    <property type="entry name" value="ACYL-COA SYNTHETASE FAMILY PROTEIN"/>
    <property type="match status" value="1"/>
</dbReference>
<comment type="caution">
    <text evidence="1">The sequence shown here is derived from an EMBL/GenBank/DDBJ whole genome shotgun (WGS) entry which is preliminary data.</text>
</comment>
<proteinExistence type="predicted"/>
<evidence type="ECO:0000313" key="2">
    <source>
        <dbReference type="Proteomes" id="UP001279734"/>
    </source>
</evidence>
<protein>
    <submittedName>
        <fullName evidence="1">Uncharacterized protein</fullName>
    </submittedName>
</protein>
<sequence length="665" mass="75438">MSRLSEITDLFARLALHLQTPSRTISDEESVHQSISDLNHSLNHEEDARSVRVLDTALSLMCFKAPQVFDSMVEYVVKTIVSVLSSSINCQVWNIQKKEVLLIGSSITRADYFKLLEACGEMLVKLDGSGICLSNLLYAVVRGAVSACCFKYSLSAVPVLDVKSFDGMQTAVSRVLHHLPEAVFLENQGLPLRLLAWYLDPLILKRDVLKIMQDVKERPFLHLSEEFRQRMDWCCIMKCLVLSPIMFIETTTLLHNWFLSTGLASVLQLRIHLVSVVLDVLSRPTWWGISMDVGSKLPFSHTYIPYNFHLLRILAGPLSCEGFSQMIDLTGKPVTLSKRHLDAVLKQAALEVAAIDHKSMWAMAIAFPHWFLLATALLFPNKTCHDHDHPQCTLWTARTEQSPHVGSFPSAAAAATRYIAWILCPKNRTRRDIVVDCLTKISGSWTEQFSFDNLNKDAEGYRKKLKRLKVYEREKSALLKESDCQKLGLWLEEFEDIFAKSSSFCFQKSVLFRRITLGILCGCPNHLNEDGCELLLKYAATGKIILARECPSAGQKFRNSEESDRDEAVAGARVVFSLTDEVVIMSDSLFDTDKHARDFVCLVKGRSSKYLLKCIKIILCHAKRDREGDIRMLTDLRSRLLRWKHQVTDSFMHSKDLNDMITALK</sequence>
<dbReference type="PANTHER" id="PTHR48221">
    <property type="entry name" value="ACYL-COA SYNTHETASE FAMILY PROTEIN"/>
    <property type="match status" value="1"/>
</dbReference>